<keyword evidence="2" id="KW-1185">Reference proteome</keyword>
<protein>
    <recommendedName>
        <fullName evidence="3">NACHT domain-containing protein</fullName>
    </recommendedName>
</protein>
<organism evidence="1 2">
    <name type="scientific">Candidatus Entotheonella gemina</name>
    <dbReference type="NCBI Taxonomy" id="1429439"/>
    <lineage>
        <taxon>Bacteria</taxon>
        <taxon>Pseudomonadati</taxon>
        <taxon>Nitrospinota/Tectimicrobiota group</taxon>
        <taxon>Candidatus Tectimicrobiota</taxon>
        <taxon>Candidatus Entotheonellia</taxon>
        <taxon>Candidatus Entotheonellales</taxon>
        <taxon>Candidatus Entotheonellaceae</taxon>
        <taxon>Candidatus Entotheonella</taxon>
    </lineage>
</organism>
<evidence type="ECO:0000313" key="2">
    <source>
        <dbReference type="Proteomes" id="UP000019140"/>
    </source>
</evidence>
<dbReference type="PATRIC" id="fig|1429439.4.peg.4484"/>
<dbReference type="AlphaFoldDB" id="W4M3T9"/>
<dbReference type="PANTHER" id="PTHR14136">
    <property type="entry name" value="BTB_POZ DOMAIN-CONTAINING PROTEIN KCTD9"/>
    <property type="match status" value="1"/>
</dbReference>
<name>W4M3T9_9BACT</name>
<sequence>MARPAPKSKARRPSLKDPEWWTSIAVDLLDFKPASLAKNLSKLLKTDRPDIEKTLTRLYTDTFAACLRQWETDTTAATKAPKPTAKAFDLGAFHPHFPMRHPFFSDLLNRARQHMVKTSGNEATGQQIEDHIRFEFGRFFNLTRMANSQTYAAANAYIDLIRSGYDTPEGQVIAHTNTVLNALAHDPLPIDPDLTLWDLYVTPTARYWDTGTLDKANAQEAETVEYLIASLLKTLGNSTAPIIIHGQPGHGKSSSVRMLTHAIVTQERRTRAPQRTQVLFYEFKELGRLDRNELQILAERTPFLRDVNFFHGQRTVLILDGMDERQITDGSDIALKEFVRHLFTLADHRNRRDDTRLNLVFTGHSQFVRHVQSAFSTAYHLYEIQNFTSGQIESWLQKYCVLKQVSPALTAKDFEAKHLNDLISQPILLTITAMMLVDAQGQALLNNLSAESEGAISRGVIYRTIITWTYLKKWQHHPSREALPDESAYTHFLRMIAFVLFREGQESVKTSTLIEALKANNELYDLEVIRNKDDETIKDLCCHVAVSFFFKGLEDNVFAFIHKSIKDYLTVEAWFVLLQDITGTFDARRLDRSCEAMAGDLYFLFGHQAIVLEDHLEFLEDLIAVRKDEARRLFAPLTALFKAVQNHQYLLKHGGAQGPNPVLTEVNLLTSLLHLLTMILHGYSDEEQQVIFPDGYPKFFDESDDFHRFISLLQTTGIDRFYNERFDFRHFDFSDANLAGADLGDVNLAGANLQGANLRLANLQWADLEGADLEGADLEGANLQDAYLEGANLRLANLLQAYLAGANLQGAELDEDVQLPEGIGDTMSIDRTNSGKTQLITPDDLKQRLEWMAQIQSFGRRLADRQVRLGDLILEGREELEERA</sequence>
<dbReference type="InterPro" id="IPR051082">
    <property type="entry name" value="Pentapeptide-BTB/POZ_domain"/>
</dbReference>
<dbReference type="Gene3D" id="2.160.20.80">
    <property type="entry name" value="E3 ubiquitin-protein ligase SopA"/>
    <property type="match status" value="1"/>
</dbReference>
<dbReference type="EMBL" id="AZHX01001103">
    <property type="protein sequence ID" value="ETX04845.1"/>
    <property type="molecule type" value="Genomic_DNA"/>
</dbReference>
<dbReference type="HOGENOM" id="CLU_325895_0_0_7"/>
<dbReference type="Pfam" id="PF00805">
    <property type="entry name" value="Pentapeptide"/>
    <property type="match status" value="1"/>
</dbReference>
<dbReference type="Gene3D" id="3.40.50.300">
    <property type="entry name" value="P-loop containing nucleotide triphosphate hydrolases"/>
    <property type="match status" value="1"/>
</dbReference>
<evidence type="ECO:0000313" key="1">
    <source>
        <dbReference type="EMBL" id="ETX04845.1"/>
    </source>
</evidence>
<evidence type="ECO:0008006" key="3">
    <source>
        <dbReference type="Google" id="ProtNLM"/>
    </source>
</evidence>
<dbReference type="Proteomes" id="UP000019140">
    <property type="component" value="Unassembled WGS sequence"/>
</dbReference>
<comment type="caution">
    <text evidence="1">The sequence shown here is derived from an EMBL/GenBank/DDBJ whole genome shotgun (WGS) entry which is preliminary data.</text>
</comment>
<dbReference type="InterPro" id="IPR001646">
    <property type="entry name" value="5peptide_repeat"/>
</dbReference>
<reference evidence="1 2" key="1">
    <citation type="journal article" date="2014" name="Nature">
        <title>An environmental bacterial taxon with a large and distinct metabolic repertoire.</title>
        <authorList>
            <person name="Wilson M.C."/>
            <person name="Mori T."/>
            <person name="Ruckert C."/>
            <person name="Uria A.R."/>
            <person name="Helf M.J."/>
            <person name="Takada K."/>
            <person name="Gernert C."/>
            <person name="Steffens U.A."/>
            <person name="Heycke N."/>
            <person name="Schmitt S."/>
            <person name="Rinke C."/>
            <person name="Helfrich E.J."/>
            <person name="Brachmann A.O."/>
            <person name="Gurgui C."/>
            <person name="Wakimoto T."/>
            <person name="Kracht M."/>
            <person name="Crusemann M."/>
            <person name="Hentschel U."/>
            <person name="Abe I."/>
            <person name="Matsunaga S."/>
            <person name="Kalinowski J."/>
            <person name="Takeyama H."/>
            <person name="Piel J."/>
        </authorList>
    </citation>
    <scope>NUCLEOTIDE SEQUENCE [LARGE SCALE GENOMIC DNA]</scope>
    <source>
        <strain evidence="2">TSY2</strain>
    </source>
</reference>
<dbReference type="InterPro" id="IPR027417">
    <property type="entry name" value="P-loop_NTPase"/>
</dbReference>
<gene>
    <name evidence="1" type="ORF">ETSY2_26415</name>
</gene>
<accession>W4M3T9</accession>
<dbReference type="PANTHER" id="PTHR14136:SF17">
    <property type="entry name" value="BTB_POZ DOMAIN-CONTAINING PROTEIN KCTD9"/>
    <property type="match status" value="1"/>
</dbReference>
<proteinExistence type="predicted"/>
<dbReference type="SUPFAM" id="SSF141571">
    <property type="entry name" value="Pentapeptide repeat-like"/>
    <property type="match status" value="1"/>
</dbReference>
<dbReference type="SUPFAM" id="SSF52540">
    <property type="entry name" value="P-loop containing nucleoside triphosphate hydrolases"/>
    <property type="match status" value="1"/>
</dbReference>